<evidence type="ECO:0000313" key="1">
    <source>
        <dbReference type="EMBL" id="MCC2033103.1"/>
    </source>
</evidence>
<dbReference type="RefSeq" id="WP_229385071.1">
    <property type="nucleotide sequence ID" value="NZ_JAGTTN010000004.1"/>
</dbReference>
<accession>A0A9X1S4I1</accession>
<comment type="caution">
    <text evidence="1">The sequence shown here is derived from an EMBL/GenBank/DDBJ whole genome shotgun (WGS) entry which is preliminary data.</text>
</comment>
<sequence>MTAVLVKLPKQGRGGDVRNAPFSPVPATAHLANAHPLVRTDGPDWDSMDAQDQADHRAICDGGCGDCDEFRAWGECSKCGGVTEALGSDELSMCCGSRVILGRAA</sequence>
<dbReference type="AlphaFoldDB" id="A0A9X1S4I1"/>
<reference evidence="1" key="1">
    <citation type="submission" date="2021-04" db="EMBL/GenBank/DDBJ databases">
        <title>Microbacterium tenobrionis sp. nov. and Microbacterium allomyrinae sp. nov., isolated from larvae of Tenobrio molitor and Allomyrina dichotoma, respectively.</title>
        <authorList>
            <person name="Lee S.D."/>
        </authorList>
    </citation>
    <scope>NUCLEOTIDE SEQUENCE</scope>
    <source>
        <strain evidence="1">BWT-G7</strain>
    </source>
</reference>
<proteinExistence type="predicted"/>
<gene>
    <name evidence="1" type="ORF">KEC57_13015</name>
</gene>
<organism evidence="1 2">
    <name type="scientific">Microbacterium allomyrinae</name>
    <dbReference type="NCBI Taxonomy" id="2830666"/>
    <lineage>
        <taxon>Bacteria</taxon>
        <taxon>Bacillati</taxon>
        <taxon>Actinomycetota</taxon>
        <taxon>Actinomycetes</taxon>
        <taxon>Micrococcales</taxon>
        <taxon>Microbacteriaceae</taxon>
        <taxon>Microbacterium</taxon>
    </lineage>
</organism>
<name>A0A9X1S4I1_9MICO</name>
<evidence type="ECO:0000313" key="2">
    <source>
        <dbReference type="Proteomes" id="UP001139354"/>
    </source>
</evidence>
<protein>
    <submittedName>
        <fullName evidence="1">Uncharacterized protein</fullName>
    </submittedName>
</protein>
<dbReference type="EMBL" id="JAGTTN010000004">
    <property type="protein sequence ID" value="MCC2033103.1"/>
    <property type="molecule type" value="Genomic_DNA"/>
</dbReference>
<dbReference type="Proteomes" id="UP001139354">
    <property type="component" value="Unassembled WGS sequence"/>
</dbReference>
<keyword evidence="2" id="KW-1185">Reference proteome</keyword>